<evidence type="ECO:0000259" key="1">
    <source>
        <dbReference type="Pfam" id="PF13439"/>
    </source>
</evidence>
<dbReference type="PANTHER" id="PTHR12526">
    <property type="entry name" value="GLYCOSYLTRANSFERASE"/>
    <property type="match status" value="1"/>
</dbReference>
<dbReference type="Pfam" id="PF13439">
    <property type="entry name" value="Glyco_transf_4"/>
    <property type="match status" value="1"/>
</dbReference>
<reference evidence="2 3" key="1">
    <citation type="submission" date="2016-10" db="EMBL/GenBank/DDBJ databases">
        <authorList>
            <person name="Varghese N."/>
            <person name="Submissions S."/>
        </authorList>
    </citation>
    <scope>NUCLEOTIDE SEQUENCE [LARGE SCALE GENOMIC DNA]</scope>
    <source>
        <strain evidence="2 3">DSM 1741</strain>
    </source>
</reference>
<dbReference type="InterPro" id="IPR028098">
    <property type="entry name" value="Glyco_trans_4-like_N"/>
</dbReference>
<dbReference type="Gene3D" id="3.40.50.2000">
    <property type="entry name" value="Glycogen Phosphorylase B"/>
    <property type="match status" value="2"/>
</dbReference>
<sequence length="374" mass="40973">MKILHVSTGLSTGGAERALYNLLAGGLANRSDAAVVSLRDEGTIGPLVAALGIPVYSMNMASFISGARVIAGLRRIVRSFEPDLIQGWMYHGNLAASAAAWMNQNRTAVAWNIRQCLYDMKVEKPLTRQVIRANRCLSRQADAVIYNSCLAKAQHESFGLAADRSQVISNGFDLERFRPDPETRMAVRREFNTPKDALVIGHVARFHPMKDHASFLRAAVTVARQVSNIHFLLAGREVSLQNPTLANIVPLELMERFIFTGERMDVHRLMQAMDIFCLSSWSEAFPNVLGEAMACGAPCVATDVGDCRDIVGGTGILVPPSDSVALAEGLLAMSMMSTADRAALGLAARMRIEERYAIQAVVEQYVELYQKMTE</sequence>
<organism evidence="2 3">
    <name type="scientific">Desulfomicrobium norvegicum (strain DSM 1741 / NCIMB 8310)</name>
    <name type="common">Desulfovibrio baculatus (strain Norway 4)</name>
    <name type="synonym">Desulfovibrio desulfuricans (strain Norway 4)</name>
    <dbReference type="NCBI Taxonomy" id="52561"/>
    <lineage>
        <taxon>Bacteria</taxon>
        <taxon>Pseudomonadati</taxon>
        <taxon>Thermodesulfobacteriota</taxon>
        <taxon>Desulfovibrionia</taxon>
        <taxon>Desulfovibrionales</taxon>
        <taxon>Desulfomicrobiaceae</taxon>
        <taxon>Desulfomicrobium</taxon>
    </lineage>
</organism>
<dbReference type="AlphaFoldDB" id="A0A8G2C1T3"/>
<dbReference type="CDD" id="cd03807">
    <property type="entry name" value="GT4_WbnK-like"/>
    <property type="match status" value="1"/>
</dbReference>
<gene>
    <name evidence="2" type="ORF">SAMN05421830_102297</name>
</gene>
<comment type="caution">
    <text evidence="2">The sequence shown here is derived from an EMBL/GenBank/DDBJ whole genome shotgun (WGS) entry which is preliminary data.</text>
</comment>
<name>A0A8G2C1T3_DESNO</name>
<protein>
    <submittedName>
        <fullName evidence="2">Glycosyltransferase involved in cell wall bisynthesis</fullName>
    </submittedName>
</protein>
<evidence type="ECO:0000313" key="2">
    <source>
        <dbReference type="EMBL" id="SFL46675.1"/>
    </source>
</evidence>
<dbReference type="Proteomes" id="UP000199581">
    <property type="component" value="Unassembled WGS sequence"/>
</dbReference>
<dbReference type="GO" id="GO:0016757">
    <property type="term" value="F:glycosyltransferase activity"/>
    <property type="evidence" value="ECO:0007669"/>
    <property type="project" value="UniProtKB-ARBA"/>
</dbReference>
<dbReference type="Pfam" id="PF13692">
    <property type="entry name" value="Glyco_trans_1_4"/>
    <property type="match status" value="1"/>
</dbReference>
<proteinExistence type="predicted"/>
<feature type="domain" description="Glycosyltransferase subfamily 4-like N-terminal" evidence="1">
    <location>
        <begin position="13"/>
        <end position="176"/>
    </location>
</feature>
<keyword evidence="3" id="KW-1185">Reference proteome</keyword>
<evidence type="ECO:0000313" key="3">
    <source>
        <dbReference type="Proteomes" id="UP000199581"/>
    </source>
</evidence>
<dbReference type="OrthoDB" id="9803091at2"/>
<dbReference type="EMBL" id="FOTO01000002">
    <property type="protein sequence ID" value="SFL46675.1"/>
    <property type="molecule type" value="Genomic_DNA"/>
</dbReference>
<dbReference type="RefSeq" id="WP_092190095.1">
    <property type="nucleotide sequence ID" value="NZ_FOTO01000002.1"/>
</dbReference>
<keyword evidence="2" id="KW-0808">Transferase</keyword>
<dbReference type="SUPFAM" id="SSF53756">
    <property type="entry name" value="UDP-Glycosyltransferase/glycogen phosphorylase"/>
    <property type="match status" value="1"/>
</dbReference>
<accession>A0A8G2C1T3</accession>